<organism evidence="2 3">
    <name type="scientific">Dryococelus australis</name>
    <dbReference type="NCBI Taxonomy" id="614101"/>
    <lineage>
        <taxon>Eukaryota</taxon>
        <taxon>Metazoa</taxon>
        <taxon>Ecdysozoa</taxon>
        <taxon>Arthropoda</taxon>
        <taxon>Hexapoda</taxon>
        <taxon>Insecta</taxon>
        <taxon>Pterygota</taxon>
        <taxon>Neoptera</taxon>
        <taxon>Polyneoptera</taxon>
        <taxon>Phasmatodea</taxon>
        <taxon>Verophasmatodea</taxon>
        <taxon>Anareolatae</taxon>
        <taxon>Phasmatidae</taxon>
        <taxon>Eurycanthinae</taxon>
        <taxon>Dryococelus</taxon>
    </lineage>
</organism>
<proteinExistence type="predicted"/>
<reference evidence="2 3" key="1">
    <citation type="submission" date="2023-02" db="EMBL/GenBank/DDBJ databases">
        <title>LHISI_Scaffold_Assembly.</title>
        <authorList>
            <person name="Stuart O.P."/>
            <person name="Cleave R."/>
            <person name="Magrath M.J.L."/>
            <person name="Mikheyev A.S."/>
        </authorList>
    </citation>
    <scope>NUCLEOTIDE SEQUENCE [LARGE SCALE GENOMIC DNA]</scope>
    <source>
        <strain evidence="2">Daus_M_001</strain>
        <tissue evidence="2">Leg muscle</tissue>
    </source>
</reference>
<name>A0ABQ9GLF4_9NEOP</name>
<feature type="region of interest" description="Disordered" evidence="1">
    <location>
        <begin position="464"/>
        <end position="521"/>
    </location>
</feature>
<sequence length="521" mass="59695">MTYARLHHRGSKFDPRSDLRSTQKTVAPFEFRAGVEIEIKFILNHRNWRFEISSRGQQPSLTNIKLDPGSELGSFYLGSGKMLVQPGNTVVMVGQASGPIDNSSGSCQKKYGLHNQCTEIEEDRGNGAFEHLMVISEIPYERAIRHFTSLGRYSLSAGVDRLLVRNLGHPVGYQLVCGGEEKLTPSPLRTHQTYFKLQSNIIVQDSQGSAWELYHDDSVLTSSAYTRQKAKSKYRNRIRLERASQKQSRDTHKTSYDRLKRYRERKICIKASERVNVDVFTQNKRPCPQHSHTPSFYPKVRCGEKKSKLRRDLHVVRDASQSSLNTVDWELQCQTVSPDFIIGFSGLPPNKGRKFNDVFTSKRACRAQFVAYMRIHIARNAVRKSASSNFLASREYSIACNSHQSRDKSPLPGSRTSEWAFIRRSATTHLSDFLVYLAQPTSSREKPHTMSRDFELKDLDRRVRSGVSTEPRQNSRAIETGDTREKPADWQCRPARFPYAKIRERPSRESNPVHLNGRREL</sequence>
<protein>
    <submittedName>
        <fullName evidence="2">Uncharacterized protein</fullName>
    </submittedName>
</protein>
<comment type="caution">
    <text evidence="2">The sequence shown here is derived from an EMBL/GenBank/DDBJ whole genome shotgun (WGS) entry which is preliminary data.</text>
</comment>
<evidence type="ECO:0000313" key="3">
    <source>
        <dbReference type="Proteomes" id="UP001159363"/>
    </source>
</evidence>
<feature type="compositionally biased region" description="Polar residues" evidence="1">
    <location>
        <begin position="466"/>
        <end position="477"/>
    </location>
</feature>
<gene>
    <name evidence="2" type="ORF">PR048_026463</name>
</gene>
<accession>A0ABQ9GLF4</accession>
<dbReference type="EMBL" id="JARBHB010000011">
    <property type="protein sequence ID" value="KAJ8872847.1"/>
    <property type="molecule type" value="Genomic_DNA"/>
</dbReference>
<dbReference type="Proteomes" id="UP001159363">
    <property type="component" value="Chromosome 10"/>
</dbReference>
<evidence type="ECO:0000256" key="1">
    <source>
        <dbReference type="SAM" id="MobiDB-lite"/>
    </source>
</evidence>
<evidence type="ECO:0000313" key="2">
    <source>
        <dbReference type="EMBL" id="KAJ8872847.1"/>
    </source>
</evidence>
<keyword evidence="3" id="KW-1185">Reference proteome</keyword>
<feature type="compositionally biased region" description="Basic and acidic residues" evidence="1">
    <location>
        <begin position="479"/>
        <end position="488"/>
    </location>
</feature>